<dbReference type="PANTHER" id="PTHR13043:SF1">
    <property type="entry name" value="EXOCYST COMPLEX COMPONENT 2"/>
    <property type="match status" value="1"/>
</dbReference>
<feature type="region of interest" description="Disordered" evidence="5">
    <location>
        <begin position="832"/>
        <end position="896"/>
    </location>
</feature>
<proteinExistence type="inferred from homology"/>
<dbReference type="GO" id="GO:0006887">
    <property type="term" value="P:exocytosis"/>
    <property type="evidence" value="ECO:0007669"/>
    <property type="project" value="UniProtKB-KW"/>
</dbReference>
<sequence length="896" mass="101912">ETVCRVSYKSFDAKVFMRDIHRDTTYSEFCRGAEHLRQQLERRSEGMRDLVRQHFDHFVNAKNAIDDVHYSMDNNGLTADTDYGVAGFQERARASLDFTETLFGPILERRERTEMLRTAQTIVDKHKFFFSLPSSLTECAKQRKYDLAVRNYKKGKHLMRALIGKGSSTESGESSEEDITSIPEAQRRLFGRIWAAAEQVVTGIREDLMKQLEEAWHPLEQQEKNIRYILDLDSGEDPGWHYLQSRHKWGVGLLRETFDKFAVRMNGRHRVDVRWCMSNEDDDDDMHRLQICTRSGKHRASQARRRIRDGIAWELVASVIHSLCDVLHRCVPTFWLVTKKYADGAYGNKPVEVRKSIAARLKKAATHLKKAEEAHRMAAELTHVFAQLVGRIFGIQDVGGAQSAAAMPTSKSRASQMPIPLPPSHTLILGHFLGRCVERVMECRRQLAAASKEPHIDTGSSGEGIVLAMRSIERKLREKSIRLLCEAWIHDAQVFYLHEDWQPHPKHPEVTGQVRLIYRLHKRTLHLIGALMGVASRSHVNWDKDAQMPVSVRTLNVACNGFLQAIMAWLDGLNHLASDVKLDNDRRVQSICTKRCLTVEIRDFRALTAGANLYRFHKIKLPKLARLAERSMAAAVTEEIDTLIQFSSRLRDRLVDQYASRKSIPILRELRSGLLMDGYDWVSPQPMDDIRPFVRRILLSIVLMHAEVHALAPVLERRTLTAVQDQLALAWLTSHRELDRVGLSGFVQSMLETYFIQKTLSTYCSELAENQYRMVQTALEQAFRRHTSAANEQNGDPSERKQLRPAMEAMQQQLTACRRACMVEFSCFRSSSAGNPRGSHGMHAHGGSMSGSGGHRHAGRQRGSQPTGPPPKPPARKRSAGSTPLTPPHGEEQYQQ</sequence>
<dbReference type="InterPro" id="IPR039481">
    <property type="entry name" value="EXOC2/Sec5_N_dom"/>
</dbReference>
<evidence type="ECO:0000313" key="8">
    <source>
        <dbReference type="Proteomes" id="UP000278143"/>
    </source>
</evidence>
<feature type="region of interest" description="Disordered" evidence="5">
    <location>
        <begin position="785"/>
        <end position="807"/>
    </location>
</feature>
<protein>
    <recommendedName>
        <fullName evidence="4">Exocyst complex component SEC5</fullName>
    </recommendedName>
</protein>
<feature type="compositionally biased region" description="Low complexity" evidence="5">
    <location>
        <begin position="837"/>
        <end position="847"/>
    </location>
</feature>
<dbReference type="EMBL" id="KZ989295">
    <property type="protein sequence ID" value="RKP26972.1"/>
    <property type="molecule type" value="Genomic_DNA"/>
</dbReference>
<evidence type="ECO:0000256" key="2">
    <source>
        <dbReference type="ARBA" id="ARBA00022448"/>
    </source>
</evidence>
<dbReference type="PANTHER" id="PTHR13043">
    <property type="entry name" value="EXOCYST COMPLEX COMPONENT SEC5"/>
    <property type="match status" value="1"/>
</dbReference>
<name>A0A4P9Z4I2_9FUNG</name>
<comment type="similarity">
    <text evidence="1 4">Belongs to the SEC5 family.</text>
</comment>
<keyword evidence="2 4" id="KW-0813">Transport</keyword>
<reference evidence="8" key="1">
    <citation type="journal article" date="2018" name="Nat. Microbiol.">
        <title>Leveraging single-cell genomics to expand the fungal tree of life.</title>
        <authorList>
            <person name="Ahrendt S.R."/>
            <person name="Quandt C.A."/>
            <person name="Ciobanu D."/>
            <person name="Clum A."/>
            <person name="Salamov A."/>
            <person name="Andreopoulos B."/>
            <person name="Cheng J.F."/>
            <person name="Woyke T."/>
            <person name="Pelin A."/>
            <person name="Henrissat B."/>
            <person name="Reynolds N.K."/>
            <person name="Benny G.L."/>
            <person name="Smith M.E."/>
            <person name="James T.Y."/>
            <person name="Grigoriev I.V."/>
        </authorList>
    </citation>
    <scope>NUCLEOTIDE SEQUENCE [LARGE SCALE GENOMIC DNA]</scope>
    <source>
        <strain evidence="8">Benny S71-1</strain>
    </source>
</reference>
<evidence type="ECO:0000256" key="3">
    <source>
        <dbReference type="ARBA" id="ARBA00022483"/>
    </source>
</evidence>
<evidence type="ECO:0000256" key="1">
    <source>
        <dbReference type="ARBA" id="ARBA00010578"/>
    </source>
</evidence>
<keyword evidence="4" id="KW-0653">Protein transport</keyword>
<gene>
    <name evidence="7" type="ORF">SYNPS1DRAFT_13378</name>
</gene>
<evidence type="ECO:0000256" key="4">
    <source>
        <dbReference type="RuleBase" id="RU365069"/>
    </source>
</evidence>
<dbReference type="GO" id="GO:0006893">
    <property type="term" value="P:Golgi to plasma membrane transport"/>
    <property type="evidence" value="ECO:0007669"/>
    <property type="project" value="UniProtKB-UniRule"/>
</dbReference>
<dbReference type="AlphaFoldDB" id="A0A4P9Z4I2"/>
<comment type="subunit">
    <text evidence="4">Component of the exocyst complex.</text>
</comment>
<dbReference type="GO" id="GO:0015031">
    <property type="term" value="P:protein transport"/>
    <property type="evidence" value="ECO:0007669"/>
    <property type="project" value="UniProtKB-KW"/>
</dbReference>
<accession>A0A4P9Z4I2</accession>
<feature type="non-terminal residue" evidence="7">
    <location>
        <position position="1"/>
    </location>
</feature>
<organism evidence="7 8">
    <name type="scientific">Syncephalis pseudoplumigaleata</name>
    <dbReference type="NCBI Taxonomy" id="1712513"/>
    <lineage>
        <taxon>Eukaryota</taxon>
        <taxon>Fungi</taxon>
        <taxon>Fungi incertae sedis</taxon>
        <taxon>Zoopagomycota</taxon>
        <taxon>Zoopagomycotina</taxon>
        <taxon>Zoopagomycetes</taxon>
        <taxon>Zoopagales</taxon>
        <taxon>Piptocephalidaceae</taxon>
        <taxon>Syncephalis</taxon>
    </lineage>
</organism>
<dbReference type="GO" id="GO:0000145">
    <property type="term" value="C:exocyst"/>
    <property type="evidence" value="ECO:0007669"/>
    <property type="project" value="UniProtKB-UniRule"/>
</dbReference>
<evidence type="ECO:0000313" key="7">
    <source>
        <dbReference type="EMBL" id="RKP26972.1"/>
    </source>
</evidence>
<keyword evidence="8" id="KW-1185">Reference proteome</keyword>
<dbReference type="OrthoDB" id="26242at2759"/>
<dbReference type="Pfam" id="PF15469">
    <property type="entry name" value="Sec5"/>
    <property type="match status" value="1"/>
</dbReference>
<feature type="domain" description="Exocyst complex component EXOC2/Sec5 N-terminal" evidence="6">
    <location>
        <begin position="6"/>
        <end position="828"/>
    </location>
</feature>
<comment type="function">
    <text evidence="4">Component of the exocyst complex involved in the docking of exocytic vesicles with fusion sites on the plasma membrane.</text>
</comment>
<dbReference type="InterPro" id="IPR029175">
    <property type="entry name" value="EXOC2/Sec5"/>
</dbReference>
<dbReference type="Proteomes" id="UP000278143">
    <property type="component" value="Unassembled WGS sequence"/>
</dbReference>
<evidence type="ECO:0000256" key="5">
    <source>
        <dbReference type="SAM" id="MobiDB-lite"/>
    </source>
</evidence>
<keyword evidence="3 4" id="KW-0268">Exocytosis</keyword>
<evidence type="ECO:0000259" key="6">
    <source>
        <dbReference type="Pfam" id="PF15469"/>
    </source>
</evidence>